<accession>A0ABR3N5H5</accession>
<dbReference type="Pfam" id="PF16179">
    <property type="entry name" value="RHD_dimer"/>
    <property type="match status" value="1"/>
</dbReference>
<evidence type="ECO:0008006" key="8">
    <source>
        <dbReference type="Google" id="ProtNLM"/>
    </source>
</evidence>
<feature type="domain" description="EF-hand" evidence="4">
    <location>
        <begin position="145"/>
        <end position="180"/>
    </location>
</feature>
<dbReference type="PRINTS" id="PR00057">
    <property type="entry name" value="NFKBTNSCPFCT"/>
</dbReference>
<evidence type="ECO:0000313" key="6">
    <source>
        <dbReference type="EMBL" id="KAL1272143.1"/>
    </source>
</evidence>
<feature type="domain" description="EF-hand" evidence="4">
    <location>
        <begin position="68"/>
        <end position="103"/>
    </location>
</feature>
<dbReference type="PROSITE" id="PS01204">
    <property type="entry name" value="REL_1"/>
    <property type="match status" value="1"/>
</dbReference>
<dbReference type="PROSITE" id="PS00018">
    <property type="entry name" value="EF_HAND_1"/>
    <property type="match status" value="2"/>
</dbReference>
<sequence>MAQKADRTPPTESQSADGSGPKSALRKTACADAAKKKKGKKSNEDAMNKVYTNLLSSVFGQERELSQPELDELAEAFKEFDYDQDGYLNYKDLAECMRTMGYMPTEMELLEIIQQIKMRLGGLMDFDDFCELMGPRMMVETADMLGLKELKSSFCQFDADGDGKISLDEMKEALKTLLGEKLKKGELEEILKELDLNGDGTVDFDGVFHPWGLSPVSQGPPYVEIIEQPKARGMRFRYKCEGRSAGSIPGEKSNDTTKTHPAIKVHNYSGPLRVRISLVTKNQPYKPHPHELVGKDCKHGYYEADLQERRIHSFQNLGIQCVKKKDVGDAVSCRLQTQNNPFNIPEAKIWEEEYDLNAVRLCFQVSITLPNGELYSLEPAVSQPIYDNRAPNTAELKICRVNRNSGSCRGGDEIFLLCDKVQKEDIEVRFFQDSWESKGSFSQADVHRQVAIVFRTPPYRDTNLTEPVRVKMQLRRPSDREVSEPMDFQYLPSDPDEHRLMEKRKRTEGMLQNLKLNSIMAGAGPSMPADRRPFSTAKRTLGMSKPTVPSSIAPAASASAGSLVKPPTSSFFPSAPGQLFAAPAQSSRKPEPPTSTSDTWKFLQSLTVVSEPKAPAANAFASQSAAPAGLTQDFPTVNLSDLHDFTLNNFMAPDPMSAPVAAEP</sequence>
<feature type="region of interest" description="Disordered" evidence="3">
    <location>
        <begin position="1"/>
        <end position="44"/>
    </location>
</feature>
<protein>
    <recommendedName>
        <fullName evidence="8">RHD domain-containing protein</fullName>
    </recommendedName>
</protein>
<gene>
    <name evidence="6" type="ORF">QQF64_031159</name>
</gene>
<dbReference type="Gene3D" id="1.10.238.10">
    <property type="entry name" value="EF-hand"/>
    <property type="match status" value="2"/>
</dbReference>
<dbReference type="PROSITE" id="PS50222">
    <property type="entry name" value="EF_HAND_2"/>
    <property type="match status" value="2"/>
</dbReference>
<dbReference type="InterPro" id="IPR002048">
    <property type="entry name" value="EF_hand_dom"/>
</dbReference>
<proteinExistence type="predicted"/>
<evidence type="ECO:0000256" key="1">
    <source>
        <dbReference type="ARBA" id="ARBA00022723"/>
    </source>
</evidence>
<organism evidence="6 7">
    <name type="scientific">Cirrhinus molitorella</name>
    <name type="common">mud carp</name>
    <dbReference type="NCBI Taxonomy" id="172907"/>
    <lineage>
        <taxon>Eukaryota</taxon>
        <taxon>Metazoa</taxon>
        <taxon>Chordata</taxon>
        <taxon>Craniata</taxon>
        <taxon>Vertebrata</taxon>
        <taxon>Euteleostomi</taxon>
        <taxon>Actinopterygii</taxon>
        <taxon>Neopterygii</taxon>
        <taxon>Teleostei</taxon>
        <taxon>Ostariophysi</taxon>
        <taxon>Cypriniformes</taxon>
        <taxon>Cyprinidae</taxon>
        <taxon>Labeoninae</taxon>
        <taxon>Labeonini</taxon>
        <taxon>Cirrhinus</taxon>
    </lineage>
</organism>
<dbReference type="EMBL" id="JAYMGO010000007">
    <property type="protein sequence ID" value="KAL1272143.1"/>
    <property type="molecule type" value="Genomic_DNA"/>
</dbReference>
<dbReference type="InterPro" id="IPR008967">
    <property type="entry name" value="p53-like_TF_DNA-bd_sf"/>
</dbReference>
<dbReference type="Gene3D" id="2.60.40.10">
    <property type="entry name" value="Immunoglobulins"/>
    <property type="match status" value="1"/>
</dbReference>
<reference evidence="6 7" key="1">
    <citation type="submission" date="2023-09" db="EMBL/GenBank/DDBJ databases">
        <authorList>
            <person name="Wang M."/>
        </authorList>
    </citation>
    <scope>NUCLEOTIDE SEQUENCE [LARGE SCALE GENOMIC DNA]</scope>
    <source>
        <strain evidence="6">GT-2023</strain>
        <tissue evidence="6">Liver</tissue>
    </source>
</reference>
<dbReference type="InterPro" id="IPR013783">
    <property type="entry name" value="Ig-like_fold"/>
</dbReference>
<keyword evidence="7" id="KW-1185">Reference proteome</keyword>
<evidence type="ECO:0000313" key="7">
    <source>
        <dbReference type="Proteomes" id="UP001558613"/>
    </source>
</evidence>
<dbReference type="Gene3D" id="2.60.40.340">
    <property type="entry name" value="Rel homology domain (RHD), DNA-binding domain"/>
    <property type="match status" value="1"/>
</dbReference>
<dbReference type="Proteomes" id="UP001558613">
    <property type="component" value="Unassembled WGS sequence"/>
</dbReference>
<dbReference type="CDD" id="cd01177">
    <property type="entry name" value="IPT_NFkappaB"/>
    <property type="match status" value="1"/>
</dbReference>
<dbReference type="SMART" id="SM00054">
    <property type="entry name" value="EFh"/>
    <property type="match status" value="3"/>
</dbReference>
<dbReference type="InterPro" id="IPR011992">
    <property type="entry name" value="EF-hand-dom_pair"/>
</dbReference>
<dbReference type="InterPro" id="IPR018247">
    <property type="entry name" value="EF_Hand_1_Ca_BS"/>
</dbReference>
<dbReference type="InterPro" id="IPR030492">
    <property type="entry name" value="RHD_CS"/>
</dbReference>
<evidence type="ECO:0000256" key="3">
    <source>
        <dbReference type="SAM" id="MobiDB-lite"/>
    </source>
</evidence>
<dbReference type="SUPFAM" id="SSF47473">
    <property type="entry name" value="EF-hand"/>
    <property type="match status" value="1"/>
</dbReference>
<evidence type="ECO:0000256" key="2">
    <source>
        <dbReference type="ARBA" id="ARBA00022837"/>
    </source>
</evidence>
<dbReference type="SUPFAM" id="SSF81296">
    <property type="entry name" value="E set domains"/>
    <property type="match status" value="1"/>
</dbReference>
<dbReference type="InterPro" id="IPR000451">
    <property type="entry name" value="NFkB/Dor"/>
</dbReference>
<feature type="region of interest" description="Disordered" evidence="3">
    <location>
        <begin position="574"/>
        <end position="598"/>
    </location>
</feature>
<dbReference type="InterPro" id="IPR037059">
    <property type="entry name" value="RHD_DNA_bind_dom_sf"/>
</dbReference>
<evidence type="ECO:0000259" key="5">
    <source>
        <dbReference type="PROSITE" id="PS50254"/>
    </source>
</evidence>
<evidence type="ECO:0000259" key="4">
    <source>
        <dbReference type="PROSITE" id="PS50222"/>
    </source>
</evidence>
<feature type="non-terminal residue" evidence="6">
    <location>
        <position position="664"/>
    </location>
</feature>
<dbReference type="PANTHER" id="PTHR24169:SF1">
    <property type="entry name" value="TRANSCRIPTION FACTOR P65"/>
    <property type="match status" value="1"/>
</dbReference>
<dbReference type="PROSITE" id="PS50254">
    <property type="entry name" value="REL_2"/>
    <property type="match status" value="1"/>
</dbReference>
<dbReference type="InterPro" id="IPR032397">
    <property type="entry name" value="RHD_dimer"/>
</dbReference>
<comment type="caution">
    <text evidence="6">The sequence shown here is derived from an EMBL/GenBank/DDBJ whole genome shotgun (WGS) entry which is preliminary data.</text>
</comment>
<dbReference type="PANTHER" id="PTHR24169">
    <property type="entry name" value="NUCLEAR FACTOR NF-KAPPA-B PROTEIN"/>
    <property type="match status" value="1"/>
</dbReference>
<dbReference type="Pfam" id="PF00554">
    <property type="entry name" value="RHD_DNA_bind"/>
    <property type="match status" value="1"/>
</dbReference>
<name>A0ABR3N5H5_9TELE</name>
<dbReference type="SUPFAM" id="SSF49417">
    <property type="entry name" value="p53-like transcription factors"/>
    <property type="match status" value="1"/>
</dbReference>
<dbReference type="CDD" id="cd00051">
    <property type="entry name" value="EFh"/>
    <property type="match status" value="2"/>
</dbReference>
<dbReference type="InterPro" id="IPR011539">
    <property type="entry name" value="RHD_DNA_bind_dom"/>
</dbReference>
<dbReference type="InterPro" id="IPR002909">
    <property type="entry name" value="IPT_dom"/>
</dbReference>
<dbReference type="Pfam" id="PF13499">
    <property type="entry name" value="EF-hand_7"/>
    <property type="match status" value="2"/>
</dbReference>
<keyword evidence="2" id="KW-0106">Calcium</keyword>
<keyword evidence="1" id="KW-0479">Metal-binding</keyword>
<feature type="domain" description="RHD" evidence="5">
    <location>
        <begin position="218"/>
        <end position="392"/>
    </location>
</feature>
<dbReference type="SMART" id="SM00429">
    <property type="entry name" value="IPT"/>
    <property type="match status" value="1"/>
</dbReference>
<dbReference type="InterPro" id="IPR014756">
    <property type="entry name" value="Ig_E-set"/>
</dbReference>
<dbReference type="InterPro" id="IPR033926">
    <property type="entry name" value="IPT_NFkappaB"/>
</dbReference>